<protein>
    <recommendedName>
        <fullName evidence="3">Adenylate kinase</fullName>
    </recommendedName>
</protein>
<evidence type="ECO:0000313" key="1">
    <source>
        <dbReference type="EMBL" id="KAK6524297.1"/>
    </source>
</evidence>
<dbReference type="InterPro" id="IPR027417">
    <property type="entry name" value="P-loop_NTPase"/>
</dbReference>
<evidence type="ECO:0000313" key="2">
    <source>
        <dbReference type="Proteomes" id="UP001365542"/>
    </source>
</evidence>
<dbReference type="SUPFAM" id="SSF52540">
    <property type="entry name" value="P-loop containing nucleoside triphosphate hydrolases"/>
    <property type="match status" value="1"/>
</dbReference>
<sequence>MDSSTPLLSTRQSQRIPPLIGDGKGVYRIHVIGNSGSGKSTISRQLSTILKTPYIPLDEVFWNPDWVQCSEDEFQTRINLLLEQHRETGWIIDGNYSRRMGPAVKNERTDCVWLDPPLLLYLPRLIFRTFLRLIRMEPACAPGCDESIFNVLKPNDDSIIWWCITHHGYCREFGAKLLEEDGGVENGGKVRRIGGWGSELRRWIGEVERMAEDEGK</sequence>
<dbReference type="PANTHER" id="PTHR37816:SF2">
    <property type="entry name" value="DNA TOPOLOGY MODULATION PROTEIN FLAR-RELATED PROTEIN"/>
    <property type="match status" value="1"/>
</dbReference>
<dbReference type="Proteomes" id="UP001365542">
    <property type="component" value="Unassembled WGS sequence"/>
</dbReference>
<dbReference type="EMBL" id="JAVHJO010000018">
    <property type="protein sequence ID" value="KAK6524297.1"/>
    <property type="molecule type" value="Genomic_DNA"/>
</dbReference>
<accession>A0AAV9WSE3</accession>
<evidence type="ECO:0008006" key="3">
    <source>
        <dbReference type="Google" id="ProtNLM"/>
    </source>
</evidence>
<reference evidence="1 2" key="1">
    <citation type="submission" date="2019-10" db="EMBL/GenBank/DDBJ databases">
        <authorList>
            <person name="Palmer J.M."/>
        </authorList>
    </citation>
    <scope>NUCLEOTIDE SEQUENCE [LARGE SCALE GENOMIC DNA]</scope>
    <source>
        <strain evidence="1 2">TWF694</strain>
    </source>
</reference>
<proteinExistence type="predicted"/>
<comment type="caution">
    <text evidence="1">The sequence shown here is derived from an EMBL/GenBank/DDBJ whole genome shotgun (WGS) entry which is preliminary data.</text>
</comment>
<dbReference type="PANTHER" id="PTHR37816">
    <property type="entry name" value="YALI0E33011P"/>
    <property type="match status" value="1"/>
</dbReference>
<keyword evidence="2" id="KW-1185">Reference proteome</keyword>
<name>A0AAV9WSE3_9PEZI</name>
<dbReference type="Gene3D" id="3.40.50.300">
    <property type="entry name" value="P-loop containing nucleotide triphosphate hydrolases"/>
    <property type="match status" value="1"/>
</dbReference>
<dbReference type="InterPro" id="IPR052922">
    <property type="entry name" value="Cytidylate_Kinase-2"/>
</dbReference>
<organism evidence="1 2">
    <name type="scientific">Orbilia ellipsospora</name>
    <dbReference type="NCBI Taxonomy" id="2528407"/>
    <lineage>
        <taxon>Eukaryota</taxon>
        <taxon>Fungi</taxon>
        <taxon>Dikarya</taxon>
        <taxon>Ascomycota</taxon>
        <taxon>Pezizomycotina</taxon>
        <taxon>Orbiliomycetes</taxon>
        <taxon>Orbiliales</taxon>
        <taxon>Orbiliaceae</taxon>
        <taxon>Orbilia</taxon>
    </lineage>
</organism>
<dbReference type="AlphaFoldDB" id="A0AAV9WSE3"/>
<gene>
    <name evidence="1" type="ORF">TWF694_005950</name>
</gene>